<proteinExistence type="predicted"/>
<dbReference type="AlphaFoldDB" id="A0A2P2PZS9"/>
<protein>
    <submittedName>
        <fullName evidence="1">Uncharacterized protein</fullName>
    </submittedName>
</protein>
<name>A0A2P2PZS9_RHIMU</name>
<reference evidence="1" key="1">
    <citation type="submission" date="2018-02" db="EMBL/GenBank/DDBJ databases">
        <title>Rhizophora mucronata_Transcriptome.</title>
        <authorList>
            <person name="Meera S.P."/>
            <person name="Sreeshan A."/>
            <person name="Augustine A."/>
        </authorList>
    </citation>
    <scope>NUCLEOTIDE SEQUENCE</scope>
    <source>
        <tissue evidence="1">Leaf</tissue>
    </source>
</reference>
<evidence type="ECO:0000313" key="1">
    <source>
        <dbReference type="EMBL" id="MBX60234.1"/>
    </source>
</evidence>
<sequence length="32" mass="3613">MVNLIGAMSRLQKGLFTYVLLMLTQSVCTYSM</sequence>
<organism evidence="1">
    <name type="scientific">Rhizophora mucronata</name>
    <name type="common">Asiatic mangrove</name>
    <dbReference type="NCBI Taxonomy" id="61149"/>
    <lineage>
        <taxon>Eukaryota</taxon>
        <taxon>Viridiplantae</taxon>
        <taxon>Streptophyta</taxon>
        <taxon>Embryophyta</taxon>
        <taxon>Tracheophyta</taxon>
        <taxon>Spermatophyta</taxon>
        <taxon>Magnoliopsida</taxon>
        <taxon>eudicotyledons</taxon>
        <taxon>Gunneridae</taxon>
        <taxon>Pentapetalae</taxon>
        <taxon>rosids</taxon>
        <taxon>fabids</taxon>
        <taxon>Malpighiales</taxon>
        <taxon>Rhizophoraceae</taxon>
        <taxon>Rhizophora</taxon>
    </lineage>
</organism>
<dbReference type="EMBL" id="GGEC01079750">
    <property type="protein sequence ID" value="MBX60234.1"/>
    <property type="molecule type" value="Transcribed_RNA"/>
</dbReference>
<accession>A0A2P2PZS9</accession>